<name>A0A4Y7PJA7_9AGAM</name>
<protein>
    <submittedName>
        <fullName evidence="2">Uncharacterized protein</fullName>
    </submittedName>
</protein>
<dbReference type="AlphaFoldDB" id="A0A4Y7PJA7"/>
<keyword evidence="1" id="KW-0472">Membrane</keyword>
<accession>A0A4Y7PJA7</accession>
<dbReference type="EMBL" id="ML170271">
    <property type="protein sequence ID" value="TDL15553.1"/>
    <property type="molecule type" value="Genomic_DNA"/>
</dbReference>
<gene>
    <name evidence="2" type="ORF">BD410DRAFT_104758</name>
</gene>
<reference evidence="2 3" key="1">
    <citation type="submission" date="2018-06" db="EMBL/GenBank/DDBJ databases">
        <title>A transcriptomic atlas of mushroom development highlights an independent origin of complex multicellularity.</title>
        <authorList>
            <consortium name="DOE Joint Genome Institute"/>
            <person name="Krizsan K."/>
            <person name="Almasi E."/>
            <person name="Merenyi Z."/>
            <person name="Sahu N."/>
            <person name="Viragh M."/>
            <person name="Koszo T."/>
            <person name="Mondo S."/>
            <person name="Kiss B."/>
            <person name="Balint B."/>
            <person name="Kues U."/>
            <person name="Barry K."/>
            <person name="Hegedus J.C."/>
            <person name="Henrissat B."/>
            <person name="Johnson J."/>
            <person name="Lipzen A."/>
            <person name="Ohm R."/>
            <person name="Nagy I."/>
            <person name="Pangilinan J."/>
            <person name="Yan J."/>
            <person name="Xiong Y."/>
            <person name="Grigoriev I.V."/>
            <person name="Hibbett D.S."/>
            <person name="Nagy L.G."/>
        </authorList>
    </citation>
    <scope>NUCLEOTIDE SEQUENCE [LARGE SCALE GENOMIC DNA]</scope>
    <source>
        <strain evidence="2 3">SZMC22713</strain>
    </source>
</reference>
<organism evidence="2 3">
    <name type="scientific">Rickenella mellea</name>
    <dbReference type="NCBI Taxonomy" id="50990"/>
    <lineage>
        <taxon>Eukaryota</taxon>
        <taxon>Fungi</taxon>
        <taxon>Dikarya</taxon>
        <taxon>Basidiomycota</taxon>
        <taxon>Agaricomycotina</taxon>
        <taxon>Agaricomycetes</taxon>
        <taxon>Hymenochaetales</taxon>
        <taxon>Rickenellaceae</taxon>
        <taxon>Rickenella</taxon>
    </lineage>
</organism>
<dbReference type="VEuPathDB" id="FungiDB:BD410DRAFT_104758"/>
<proteinExistence type="predicted"/>
<keyword evidence="1" id="KW-0812">Transmembrane</keyword>
<feature type="transmembrane region" description="Helical" evidence="1">
    <location>
        <begin position="21"/>
        <end position="50"/>
    </location>
</feature>
<keyword evidence="1" id="KW-1133">Transmembrane helix</keyword>
<evidence type="ECO:0000313" key="3">
    <source>
        <dbReference type="Proteomes" id="UP000294933"/>
    </source>
</evidence>
<keyword evidence="3" id="KW-1185">Reference proteome</keyword>
<dbReference type="Proteomes" id="UP000294933">
    <property type="component" value="Unassembled WGS sequence"/>
</dbReference>
<evidence type="ECO:0000256" key="1">
    <source>
        <dbReference type="SAM" id="Phobius"/>
    </source>
</evidence>
<sequence>MTKIMMSMDFKSPSCVQRDKAFILDVTAVIHLGFSSLTSTSLMLTLLVLLSRALYGNLLSRKLCVVLQAHTGRHPQVSWNHVKESQRTHVVIDNIALHNMAQYIS</sequence>
<evidence type="ECO:0000313" key="2">
    <source>
        <dbReference type="EMBL" id="TDL15553.1"/>
    </source>
</evidence>